<evidence type="ECO:0000313" key="12">
    <source>
        <dbReference type="Proteomes" id="UP000001572"/>
    </source>
</evidence>
<dbReference type="GO" id="GO:0000155">
    <property type="term" value="F:phosphorelay sensor kinase activity"/>
    <property type="evidence" value="ECO:0007669"/>
    <property type="project" value="InterPro"/>
</dbReference>
<organism evidence="11 12">
    <name type="scientific">Alkaliphilus metalliredigens (strain QYMF)</name>
    <dbReference type="NCBI Taxonomy" id="293826"/>
    <lineage>
        <taxon>Bacteria</taxon>
        <taxon>Bacillati</taxon>
        <taxon>Bacillota</taxon>
        <taxon>Clostridia</taxon>
        <taxon>Peptostreptococcales</taxon>
        <taxon>Natronincolaceae</taxon>
        <taxon>Alkaliphilus</taxon>
    </lineage>
</organism>
<dbReference type="OrthoDB" id="9784397at2"/>
<dbReference type="GO" id="GO:0005524">
    <property type="term" value="F:ATP binding"/>
    <property type="evidence" value="ECO:0007669"/>
    <property type="project" value="UniProtKB-KW"/>
</dbReference>
<keyword evidence="12" id="KW-1185">Reference proteome</keyword>
<feature type="domain" description="Histidine kinase" evidence="10">
    <location>
        <begin position="324"/>
        <end position="529"/>
    </location>
</feature>
<name>A6TW29_ALKMQ</name>
<accession>A6TW29</accession>
<dbReference type="Proteomes" id="UP000001572">
    <property type="component" value="Chromosome"/>
</dbReference>
<dbReference type="PRINTS" id="PR00344">
    <property type="entry name" value="BCTRLSENSOR"/>
</dbReference>
<dbReference type="AlphaFoldDB" id="A6TW29"/>
<dbReference type="SMART" id="SM00388">
    <property type="entry name" value="HisKA"/>
    <property type="match status" value="1"/>
</dbReference>
<evidence type="ECO:0000256" key="1">
    <source>
        <dbReference type="ARBA" id="ARBA00000085"/>
    </source>
</evidence>
<evidence type="ECO:0000256" key="2">
    <source>
        <dbReference type="ARBA" id="ARBA00012438"/>
    </source>
</evidence>
<dbReference type="KEGG" id="amt:Amet_4323"/>
<dbReference type="eggNOG" id="COG4191">
    <property type="taxonomic scope" value="Bacteria"/>
</dbReference>
<evidence type="ECO:0000256" key="7">
    <source>
        <dbReference type="ARBA" id="ARBA00022840"/>
    </source>
</evidence>
<dbReference type="Pfam" id="PF00512">
    <property type="entry name" value="HisKA"/>
    <property type="match status" value="1"/>
</dbReference>
<feature type="transmembrane region" description="Helical" evidence="9">
    <location>
        <begin position="6"/>
        <end position="28"/>
    </location>
</feature>
<dbReference type="CDD" id="cd00082">
    <property type="entry name" value="HisKA"/>
    <property type="match status" value="1"/>
</dbReference>
<dbReference type="STRING" id="293826.Amet_4323"/>
<dbReference type="InterPro" id="IPR003594">
    <property type="entry name" value="HATPase_dom"/>
</dbReference>
<evidence type="ECO:0000256" key="3">
    <source>
        <dbReference type="ARBA" id="ARBA00022553"/>
    </source>
</evidence>
<dbReference type="InterPro" id="IPR004358">
    <property type="entry name" value="Sig_transdc_His_kin-like_C"/>
</dbReference>
<dbReference type="PANTHER" id="PTHR43065:SF46">
    <property type="entry name" value="C4-DICARBOXYLATE TRANSPORT SENSOR PROTEIN DCTB"/>
    <property type="match status" value="1"/>
</dbReference>
<keyword evidence="7" id="KW-0067">ATP-binding</keyword>
<evidence type="ECO:0000256" key="9">
    <source>
        <dbReference type="SAM" id="Phobius"/>
    </source>
</evidence>
<dbReference type="HOGENOM" id="CLU_000445_114_39_9"/>
<sequence length="530" mass="60864">MIKNGLQRRLGVAIIIIIIFTSIVSLYFDYSDTRSRMIEENLKETQNIGYYVELYFEKLRCYVQMLAEQPAMTSLDIPVLTGILDNEVDKEHRLFNTLIIVDEEGRSIISSNQQDYGQPVELMGAKELQGLLSSETDMTSSFYINEMNKSTFAISAPIVRQYESEKRLLIAYVDLEQFRADMQNYILEENKYFIVVDENQRSVYHPHTIISHEEERKFVENSFPMLYSGERGYLEERSFLDNEKKVFTYVPIYHNRRAVLLVQPSVNLSRVAANMALRKGIILIIIYIVLFQLYYLYKEIQRKESVIQAINTEKYAALGQIATGIAHEIKNPLTVVKGYLQLQRYKIGKPIDEDLIDLMCEEMDRASSIVEEFLVLGRRGDPQMTPCEMTNLVEEVLSVLKHEADKKGISVNRSYQNTSKIQADIQRIKQVLMNIIKNGIEAMEQNGKLMVEVFLKGEEVVTVIQDTGEGIPHKFSKYIGTPYMTTKENGTGLGLSVSYEIIRVHGGRIDFQSEEGVGTTFTIYLPIISQ</sequence>
<evidence type="ECO:0000256" key="5">
    <source>
        <dbReference type="ARBA" id="ARBA00022741"/>
    </source>
</evidence>
<reference evidence="12" key="1">
    <citation type="journal article" date="2016" name="Genome Announc.">
        <title>Complete genome sequence of Alkaliphilus metalliredigens strain QYMF, an alkaliphilic and metal-reducing bacterium isolated from borax-contaminated leachate ponds.</title>
        <authorList>
            <person name="Hwang C."/>
            <person name="Copeland A."/>
            <person name="Lucas S."/>
            <person name="Lapidus A."/>
            <person name="Barry K."/>
            <person name="Detter J.C."/>
            <person name="Glavina Del Rio T."/>
            <person name="Hammon N."/>
            <person name="Israni S."/>
            <person name="Dalin E."/>
            <person name="Tice H."/>
            <person name="Pitluck S."/>
            <person name="Chertkov O."/>
            <person name="Brettin T."/>
            <person name="Bruce D."/>
            <person name="Han C."/>
            <person name="Schmutz J."/>
            <person name="Larimer F."/>
            <person name="Land M.L."/>
            <person name="Hauser L."/>
            <person name="Kyrpides N."/>
            <person name="Mikhailova N."/>
            <person name="Ye Q."/>
            <person name="Zhou J."/>
            <person name="Richardson P."/>
            <person name="Fields M.W."/>
        </authorList>
    </citation>
    <scope>NUCLEOTIDE SEQUENCE [LARGE SCALE GENOMIC DNA]</scope>
    <source>
        <strain evidence="12">QYMF</strain>
    </source>
</reference>
<dbReference type="InterPro" id="IPR003661">
    <property type="entry name" value="HisK_dim/P_dom"/>
</dbReference>
<dbReference type="Gene3D" id="3.30.565.10">
    <property type="entry name" value="Histidine kinase-like ATPase, C-terminal domain"/>
    <property type="match status" value="1"/>
</dbReference>
<feature type="transmembrane region" description="Helical" evidence="9">
    <location>
        <begin position="280"/>
        <end position="297"/>
    </location>
</feature>
<dbReference type="Pfam" id="PF02518">
    <property type="entry name" value="HATPase_c"/>
    <property type="match status" value="1"/>
</dbReference>
<dbReference type="SUPFAM" id="SSF55874">
    <property type="entry name" value="ATPase domain of HSP90 chaperone/DNA topoisomerase II/histidine kinase"/>
    <property type="match status" value="1"/>
</dbReference>
<evidence type="ECO:0000256" key="4">
    <source>
        <dbReference type="ARBA" id="ARBA00022679"/>
    </source>
</evidence>
<dbReference type="SMART" id="SM00387">
    <property type="entry name" value="HATPase_c"/>
    <property type="match status" value="1"/>
</dbReference>
<dbReference type="Gene3D" id="1.10.287.130">
    <property type="match status" value="1"/>
</dbReference>
<evidence type="ECO:0000259" key="10">
    <source>
        <dbReference type="PROSITE" id="PS50109"/>
    </source>
</evidence>
<dbReference type="Gene3D" id="3.30.450.20">
    <property type="entry name" value="PAS domain"/>
    <property type="match status" value="2"/>
</dbReference>
<dbReference type="RefSeq" id="WP_012065344.1">
    <property type="nucleotide sequence ID" value="NC_009633.1"/>
</dbReference>
<comment type="catalytic activity">
    <reaction evidence="1">
        <text>ATP + protein L-histidine = ADP + protein N-phospho-L-histidine.</text>
        <dbReference type="EC" id="2.7.13.3"/>
    </reaction>
</comment>
<evidence type="ECO:0000256" key="6">
    <source>
        <dbReference type="ARBA" id="ARBA00022777"/>
    </source>
</evidence>
<evidence type="ECO:0000313" key="11">
    <source>
        <dbReference type="EMBL" id="ABR50397.1"/>
    </source>
</evidence>
<keyword evidence="9" id="KW-0812">Transmembrane</keyword>
<dbReference type="EC" id="2.7.13.3" evidence="2"/>
<protein>
    <recommendedName>
        <fullName evidence="2">histidine kinase</fullName>
        <ecNumber evidence="2">2.7.13.3</ecNumber>
    </recommendedName>
</protein>
<dbReference type="PROSITE" id="PS50109">
    <property type="entry name" value="HIS_KIN"/>
    <property type="match status" value="1"/>
</dbReference>
<keyword evidence="3" id="KW-0597">Phosphoprotein</keyword>
<keyword evidence="9" id="KW-1133">Transmembrane helix</keyword>
<dbReference type="EMBL" id="CP000724">
    <property type="protein sequence ID" value="ABR50397.1"/>
    <property type="molecule type" value="Genomic_DNA"/>
</dbReference>
<keyword evidence="9" id="KW-0472">Membrane</keyword>
<dbReference type="SUPFAM" id="SSF47384">
    <property type="entry name" value="Homodimeric domain of signal transducing histidine kinase"/>
    <property type="match status" value="1"/>
</dbReference>
<keyword evidence="8" id="KW-0902">Two-component regulatory system</keyword>
<keyword evidence="4" id="KW-0808">Transferase</keyword>
<gene>
    <name evidence="11" type="ordered locus">Amet_4323</name>
</gene>
<keyword evidence="6 11" id="KW-0418">Kinase</keyword>
<dbReference type="InterPro" id="IPR036097">
    <property type="entry name" value="HisK_dim/P_sf"/>
</dbReference>
<dbReference type="InterPro" id="IPR036890">
    <property type="entry name" value="HATPase_C_sf"/>
</dbReference>
<keyword evidence="5" id="KW-0547">Nucleotide-binding</keyword>
<proteinExistence type="predicted"/>
<dbReference type="PANTHER" id="PTHR43065">
    <property type="entry name" value="SENSOR HISTIDINE KINASE"/>
    <property type="match status" value="1"/>
</dbReference>
<dbReference type="InterPro" id="IPR005467">
    <property type="entry name" value="His_kinase_dom"/>
</dbReference>
<evidence type="ECO:0000256" key="8">
    <source>
        <dbReference type="ARBA" id="ARBA00023012"/>
    </source>
</evidence>